<evidence type="ECO:0000313" key="1">
    <source>
        <dbReference type="Proteomes" id="UP000492821"/>
    </source>
</evidence>
<dbReference type="AlphaFoldDB" id="A0A7E4ZYN3"/>
<protein>
    <submittedName>
        <fullName evidence="2">DUF3822 family protein</fullName>
    </submittedName>
</protein>
<keyword evidence="1" id="KW-1185">Reference proteome</keyword>
<evidence type="ECO:0000313" key="2">
    <source>
        <dbReference type="WBParaSite" id="Pan_g3878.t1"/>
    </source>
</evidence>
<dbReference type="Proteomes" id="UP000492821">
    <property type="component" value="Unassembled WGS sequence"/>
</dbReference>
<reference evidence="1" key="1">
    <citation type="journal article" date="2013" name="Genetics">
        <title>The draft genome and transcriptome of Panagrellus redivivus are shaped by the harsh demands of a free-living lifestyle.</title>
        <authorList>
            <person name="Srinivasan J."/>
            <person name="Dillman A.R."/>
            <person name="Macchietto M.G."/>
            <person name="Heikkinen L."/>
            <person name="Lakso M."/>
            <person name="Fracchia K.M."/>
            <person name="Antoshechkin I."/>
            <person name="Mortazavi A."/>
            <person name="Wong G."/>
            <person name="Sternberg P.W."/>
        </authorList>
    </citation>
    <scope>NUCLEOTIDE SEQUENCE [LARGE SCALE GENOMIC DNA]</scope>
    <source>
        <strain evidence="1">MT8872</strain>
    </source>
</reference>
<reference evidence="2" key="2">
    <citation type="submission" date="2020-10" db="UniProtKB">
        <authorList>
            <consortium name="WormBaseParasite"/>
        </authorList>
    </citation>
    <scope>IDENTIFICATION</scope>
</reference>
<name>A0A7E4ZYN3_PANRE</name>
<dbReference type="WBParaSite" id="Pan_g3878.t1">
    <property type="protein sequence ID" value="Pan_g3878.t1"/>
    <property type="gene ID" value="Pan_g3878"/>
</dbReference>
<proteinExistence type="predicted"/>
<organism evidence="1 2">
    <name type="scientific">Panagrellus redivivus</name>
    <name type="common">Microworm</name>
    <dbReference type="NCBI Taxonomy" id="6233"/>
    <lineage>
        <taxon>Eukaryota</taxon>
        <taxon>Metazoa</taxon>
        <taxon>Ecdysozoa</taxon>
        <taxon>Nematoda</taxon>
        <taxon>Chromadorea</taxon>
        <taxon>Rhabditida</taxon>
        <taxon>Tylenchina</taxon>
        <taxon>Panagrolaimomorpha</taxon>
        <taxon>Panagrolaimoidea</taxon>
        <taxon>Panagrolaimidae</taxon>
        <taxon>Panagrellus</taxon>
    </lineage>
</organism>
<accession>A0A7E4ZYN3</accession>
<sequence>MVYPIANLPYGLRSRLSALALPIERLELQVAANIVSICPPVLQKVQTTEDTIEFRIENGELQVFQKLEAKSRKRLNLGPYDLIQSECAVVFRGMELEDLYSTIFDHFLLWPEKVYFIGCDNSDAFYQRASKLTNGSAEQLFIFTIADISFQSIFEAFPFTETLFLPAKLPTGWVKDIVKHQKRTLKKLAIFGNPNTVGAFTHQELRSLFKRQGKDFEMQFDFWEHTDSYLKNVTNKLNLCFKRVKKERHQLGRLSLTYNDILYTVS</sequence>